<dbReference type="OrthoDB" id="258860at2"/>
<dbReference type="AlphaFoldDB" id="A0A5C5ZDU0"/>
<dbReference type="RefSeq" id="WP_146583752.1">
    <property type="nucleotide sequence ID" value="NZ_SJPO01000001.1"/>
</dbReference>
<keyword evidence="3" id="KW-1185">Reference proteome</keyword>
<dbReference type="EMBL" id="SJPO01000001">
    <property type="protein sequence ID" value="TWT85492.1"/>
    <property type="molecule type" value="Genomic_DNA"/>
</dbReference>
<protein>
    <recommendedName>
        <fullName evidence="4">Outer membrane protein beta-barrel domain-containing protein</fullName>
    </recommendedName>
</protein>
<accession>A0A5C5ZDU0</accession>
<evidence type="ECO:0000313" key="2">
    <source>
        <dbReference type="EMBL" id="TWT85492.1"/>
    </source>
</evidence>
<dbReference type="Proteomes" id="UP000318478">
    <property type="component" value="Unassembled WGS sequence"/>
</dbReference>
<comment type="caution">
    <text evidence="2">The sequence shown here is derived from an EMBL/GenBank/DDBJ whole genome shotgun (WGS) entry which is preliminary data.</text>
</comment>
<organism evidence="2 3">
    <name type="scientific">Posidoniimonas polymericola</name>
    <dbReference type="NCBI Taxonomy" id="2528002"/>
    <lineage>
        <taxon>Bacteria</taxon>
        <taxon>Pseudomonadati</taxon>
        <taxon>Planctomycetota</taxon>
        <taxon>Planctomycetia</taxon>
        <taxon>Pirellulales</taxon>
        <taxon>Lacipirellulaceae</taxon>
        <taxon>Posidoniimonas</taxon>
    </lineage>
</organism>
<feature type="region of interest" description="Disordered" evidence="1">
    <location>
        <begin position="224"/>
        <end position="257"/>
    </location>
</feature>
<evidence type="ECO:0008006" key="4">
    <source>
        <dbReference type="Google" id="ProtNLM"/>
    </source>
</evidence>
<evidence type="ECO:0000256" key="1">
    <source>
        <dbReference type="SAM" id="MobiDB-lite"/>
    </source>
</evidence>
<name>A0A5C5ZDU0_9BACT</name>
<proteinExistence type="predicted"/>
<evidence type="ECO:0000313" key="3">
    <source>
        <dbReference type="Proteomes" id="UP000318478"/>
    </source>
</evidence>
<reference evidence="2 3" key="1">
    <citation type="submission" date="2019-02" db="EMBL/GenBank/DDBJ databases">
        <title>Deep-cultivation of Planctomycetes and their phenomic and genomic characterization uncovers novel biology.</title>
        <authorList>
            <person name="Wiegand S."/>
            <person name="Jogler M."/>
            <person name="Boedeker C."/>
            <person name="Pinto D."/>
            <person name="Vollmers J."/>
            <person name="Rivas-Marin E."/>
            <person name="Kohn T."/>
            <person name="Peeters S.H."/>
            <person name="Heuer A."/>
            <person name="Rast P."/>
            <person name="Oberbeckmann S."/>
            <person name="Bunk B."/>
            <person name="Jeske O."/>
            <person name="Meyerdierks A."/>
            <person name="Storesund J.E."/>
            <person name="Kallscheuer N."/>
            <person name="Luecker S."/>
            <person name="Lage O.M."/>
            <person name="Pohl T."/>
            <person name="Merkel B.J."/>
            <person name="Hornburger P."/>
            <person name="Mueller R.-W."/>
            <person name="Bruemmer F."/>
            <person name="Labrenz M."/>
            <person name="Spormann A.M."/>
            <person name="Op Den Camp H."/>
            <person name="Overmann J."/>
            <person name="Amann R."/>
            <person name="Jetten M.S.M."/>
            <person name="Mascher T."/>
            <person name="Medema M.H."/>
            <person name="Devos D.P."/>
            <person name="Kaster A.-K."/>
            <person name="Ovreas L."/>
            <person name="Rohde M."/>
            <person name="Galperin M.Y."/>
            <person name="Jogler C."/>
        </authorList>
    </citation>
    <scope>NUCLEOTIDE SEQUENCE [LARGE SCALE GENOMIC DNA]</scope>
    <source>
        <strain evidence="2 3">Pla123a</strain>
    </source>
</reference>
<gene>
    <name evidence="2" type="ORF">Pla123a_02990</name>
</gene>
<sequence length="257" mass="27241">MLAACTGCTGSRWGRSHPSYAAKYPRHTGNLARMAKQAVDARHVAGETGLYSGVSGRDEPAGGAVHLGGFHYPEYLNGAVETRLGIQGVGVPNKDFFSGGFECGARLQSPSRLAPFVGIGGYAGGNEKDDGRDNNGNGYIDEDFEKNDTSYDVAVIPEVGVHFWTTPYIRTSASASYYVTSAGGDSDFMLYGVSLSVLTKPKSPAYTDPSEFCPIDCGDATDSSGLFPGELYPSEPWPQADSTEPPLNPAYEGLLDP</sequence>